<accession>A0A2K1J0H9</accession>
<evidence type="ECO:0000313" key="1">
    <source>
        <dbReference type="EMBL" id="PNR35031.1"/>
    </source>
</evidence>
<dbReference type="InParanoid" id="A0A2K1J0H9"/>
<organism evidence="1">
    <name type="scientific">Physcomitrium patens</name>
    <name type="common">Spreading-leaved earth moss</name>
    <name type="synonym">Physcomitrella patens</name>
    <dbReference type="NCBI Taxonomy" id="3218"/>
    <lineage>
        <taxon>Eukaryota</taxon>
        <taxon>Viridiplantae</taxon>
        <taxon>Streptophyta</taxon>
        <taxon>Embryophyta</taxon>
        <taxon>Bryophyta</taxon>
        <taxon>Bryophytina</taxon>
        <taxon>Bryopsida</taxon>
        <taxon>Funariidae</taxon>
        <taxon>Funariales</taxon>
        <taxon>Funariaceae</taxon>
        <taxon>Physcomitrium</taxon>
    </lineage>
</organism>
<dbReference type="AlphaFoldDB" id="A0A2K1J0H9"/>
<sequence length="152" mass="17442">MDFPLPVVWLLNHDCKIDSLELNLYAIQPDYSSPFPDCTYTVKLMTAFDSGLTLLNLNSLKYAALTMLSDRRRTKAAQIVEPENINVEGVIRHEYVDKQEIPNYNEPKDLHGCNCPCAPRRGNPPYLERYPSKSLLINVWNRVFHTANCNTI</sequence>
<reference evidence="2" key="3">
    <citation type="submission" date="2020-12" db="UniProtKB">
        <authorList>
            <consortium name="EnsemblPlants"/>
        </authorList>
    </citation>
    <scope>IDENTIFICATION</scope>
</reference>
<evidence type="ECO:0000313" key="3">
    <source>
        <dbReference type="Proteomes" id="UP000006727"/>
    </source>
</evidence>
<dbReference type="Gramene" id="Pp3c18_9700V3.1">
    <property type="protein sequence ID" value="Pp3c18_9700V3.1"/>
    <property type="gene ID" value="Pp3c18_9700"/>
</dbReference>
<dbReference type="EMBL" id="ABEU02000018">
    <property type="protein sequence ID" value="PNR35031.1"/>
    <property type="molecule type" value="Genomic_DNA"/>
</dbReference>
<reference evidence="1 3" key="2">
    <citation type="journal article" date="2018" name="Plant J.">
        <title>The Physcomitrella patens chromosome-scale assembly reveals moss genome structure and evolution.</title>
        <authorList>
            <person name="Lang D."/>
            <person name="Ullrich K.K."/>
            <person name="Murat F."/>
            <person name="Fuchs J."/>
            <person name="Jenkins J."/>
            <person name="Haas F.B."/>
            <person name="Piednoel M."/>
            <person name="Gundlach H."/>
            <person name="Van Bel M."/>
            <person name="Meyberg R."/>
            <person name="Vives C."/>
            <person name="Morata J."/>
            <person name="Symeonidi A."/>
            <person name="Hiss M."/>
            <person name="Muchero W."/>
            <person name="Kamisugi Y."/>
            <person name="Saleh O."/>
            <person name="Blanc G."/>
            <person name="Decker E.L."/>
            <person name="van Gessel N."/>
            <person name="Grimwood J."/>
            <person name="Hayes R.D."/>
            <person name="Graham S.W."/>
            <person name="Gunter L.E."/>
            <person name="McDaniel S.F."/>
            <person name="Hoernstein S.N.W."/>
            <person name="Larsson A."/>
            <person name="Li F.W."/>
            <person name="Perroud P.F."/>
            <person name="Phillips J."/>
            <person name="Ranjan P."/>
            <person name="Rokshar D.S."/>
            <person name="Rothfels C.J."/>
            <person name="Schneider L."/>
            <person name="Shu S."/>
            <person name="Stevenson D.W."/>
            <person name="Thummler F."/>
            <person name="Tillich M."/>
            <person name="Villarreal Aguilar J.C."/>
            <person name="Widiez T."/>
            <person name="Wong G.K."/>
            <person name="Wymore A."/>
            <person name="Zhang Y."/>
            <person name="Zimmer A.D."/>
            <person name="Quatrano R.S."/>
            <person name="Mayer K.F.X."/>
            <person name="Goodstein D."/>
            <person name="Casacuberta J.M."/>
            <person name="Vandepoele K."/>
            <person name="Reski R."/>
            <person name="Cuming A.C."/>
            <person name="Tuskan G.A."/>
            <person name="Maumus F."/>
            <person name="Salse J."/>
            <person name="Schmutz J."/>
            <person name="Rensing S.A."/>
        </authorList>
    </citation>
    <scope>NUCLEOTIDE SEQUENCE [LARGE SCALE GENOMIC DNA]</scope>
    <source>
        <strain evidence="2 3">cv. Gransden 2004</strain>
    </source>
</reference>
<proteinExistence type="predicted"/>
<protein>
    <submittedName>
        <fullName evidence="1 2">Uncharacterized protein</fullName>
    </submittedName>
</protein>
<keyword evidence="3" id="KW-1185">Reference proteome</keyword>
<name>A0A2K1J0H9_PHYPA</name>
<dbReference type="EnsemblPlants" id="Pp3c18_9700V3.1">
    <property type="protein sequence ID" value="Pp3c18_9700V3.1"/>
    <property type="gene ID" value="Pp3c18_9700"/>
</dbReference>
<dbReference type="Proteomes" id="UP000006727">
    <property type="component" value="Chromosome 18"/>
</dbReference>
<reference evidence="1 3" key="1">
    <citation type="journal article" date="2008" name="Science">
        <title>The Physcomitrella genome reveals evolutionary insights into the conquest of land by plants.</title>
        <authorList>
            <person name="Rensing S."/>
            <person name="Lang D."/>
            <person name="Zimmer A."/>
            <person name="Terry A."/>
            <person name="Salamov A."/>
            <person name="Shapiro H."/>
            <person name="Nishiyama T."/>
            <person name="Perroud P.-F."/>
            <person name="Lindquist E."/>
            <person name="Kamisugi Y."/>
            <person name="Tanahashi T."/>
            <person name="Sakakibara K."/>
            <person name="Fujita T."/>
            <person name="Oishi K."/>
            <person name="Shin-I T."/>
            <person name="Kuroki Y."/>
            <person name="Toyoda A."/>
            <person name="Suzuki Y."/>
            <person name="Hashimoto A."/>
            <person name="Yamaguchi K."/>
            <person name="Sugano A."/>
            <person name="Kohara Y."/>
            <person name="Fujiyama A."/>
            <person name="Anterola A."/>
            <person name="Aoki S."/>
            <person name="Ashton N."/>
            <person name="Barbazuk W.B."/>
            <person name="Barker E."/>
            <person name="Bennetzen J."/>
            <person name="Bezanilla M."/>
            <person name="Blankenship R."/>
            <person name="Cho S.H."/>
            <person name="Dutcher S."/>
            <person name="Estelle M."/>
            <person name="Fawcett J.A."/>
            <person name="Gundlach H."/>
            <person name="Hanada K."/>
            <person name="Heyl A."/>
            <person name="Hicks K.A."/>
            <person name="Hugh J."/>
            <person name="Lohr M."/>
            <person name="Mayer K."/>
            <person name="Melkozernov A."/>
            <person name="Murata T."/>
            <person name="Nelson D."/>
            <person name="Pils B."/>
            <person name="Prigge M."/>
            <person name="Reiss B."/>
            <person name="Renner T."/>
            <person name="Rombauts S."/>
            <person name="Rushton P."/>
            <person name="Sanderfoot A."/>
            <person name="Schween G."/>
            <person name="Shiu S.-H."/>
            <person name="Stueber K."/>
            <person name="Theodoulou F.L."/>
            <person name="Tu H."/>
            <person name="Van de Peer Y."/>
            <person name="Verrier P.J."/>
            <person name="Waters E."/>
            <person name="Wood A."/>
            <person name="Yang L."/>
            <person name="Cove D."/>
            <person name="Cuming A."/>
            <person name="Hasebe M."/>
            <person name="Lucas S."/>
            <person name="Mishler D.B."/>
            <person name="Reski R."/>
            <person name="Grigoriev I."/>
            <person name="Quatrano R.S."/>
            <person name="Boore J.L."/>
        </authorList>
    </citation>
    <scope>NUCLEOTIDE SEQUENCE [LARGE SCALE GENOMIC DNA]</scope>
    <source>
        <strain evidence="2 3">cv. Gransden 2004</strain>
    </source>
</reference>
<evidence type="ECO:0000313" key="2">
    <source>
        <dbReference type="EnsemblPlants" id="Pp3c18_9700V3.1"/>
    </source>
</evidence>
<gene>
    <name evidence="1" type="ORF">PHYPA_022930</name>
</gene>